<dbReference type="Proteomes" id="UP000245423">
    <property type="component" value="Chromosome 1"/>
</dbReference>
<dbReference type="RefSeq" id="WP_005584632.1">
    <property type="nucleotide sequence ID" value="NZ_LT669839.1"/>
</dbReference>
<protein>
    <submittedName>
        <fullName evidence="1">Uncharacterized protein</fullName>
    </submittedName>
</protein>
<sequence>MKIKFKEQKFQVEAVQSVVDCFKRQPRGASKFTLDRGRAKDDIVGQTYLLHEEGFKNRPITISEEDILKNIRKVQLKNGLKLSDKLEGKYNLTIEMETGERVIIVMGAINAFKSRVSGTLTKYISCIA</sequence>
<dbReference type="AlphaFoldDB" id="M1ZA53"/>
<dbReference type="OrthoDB" id="1708027at2"/>
<keyword evidence="2" id="KW-1185">Reference proteome</keyword>
<proteinExistence type="predicted"/>
<name>M1ZA53_9FIRM</name>
<evidence type="ECO:0000313" key="1">
    <source>
        <dbReference type="EMBL" id="SHD77557.1"/>
    </source>
</evidence>
<evidence type="ECO:0000313" key="2">
    <source>
        <dbReference type="Proteomes" id="UP000245423"/>
    </source>
</evidence>
<organism evidence="1 2">
    <name type="scientific">[Clostridium] ultunense Esp</name>
    <dbReference type="NCBI Taxonomy" id="1288971"/>
    <lineage>
        <taxon>Bacteria</taxon>
        <taxon>Bacillati</taxon>
        <taxon>Bacillota</taxon>
        <taxon>Tissierellia</taxon>
        <taxon>Tissierellales</taxon>
        <taxon>Tepidimicrobiaceae</taxon>
        <taxon>Schnuerera</taxon>
    </lineage>
</organism>
<dbReference type="HOGENOM" id="CLU_1955830_0_0_9"/>
<gene>
    <name evidence="1" type="ORF">CUESP1_2203</name>
</gene>
<reference evidence="1 2" key="1">
    <citation type="submission" date="2016-11" db="EMBL/GenBank/DDBJ databases">
        <authorList>
            <person name="Manzoor S."/>
        </authorList>
    </citation>
    <scope>NUCLEOTIDE SEQUENCE [LARGE SCALE GENOMIC DNA]</scope>
    <source>
        <strain evidence="1">Clostridium ultunense strain Esp</strain>
    </source>
</reference>
<accession>M1ZA53</accession>
<dbReference type="EMBL" id="LT669839">
    <property type="protein sequence ID" value="SHD77557.1"/>
    <property type="molecule type" value="Genomic_DNA"/>
</dbReference>